<dbReference type="InParanoid" id="A0A0C3BR12"/>
<sequence>MTVTSPYSLHWKLETPSQISCLSFGPSGHLVAGSGKFFWRDGSVRLYHTDSPMVSKAIRGLESEVVALAIVPRHEANDDDVWVAIEHKVLLFRFDSPKMILALSDAVETLRLGENEEEEALNEVSHFHVNHNKTKLAYTMDSGVVGIVDISTKMSSRMKVKHANIGWAVKFIPDRPSEILSGGYDCALLHFDVVQGSLLSRLDFSEFSLSLIECLLTTNYTATSPPESGVSLSPPFVLSTAVSSTGIAAAGLADGRVWIGIGGEKRPAAPGSGGKQKRSRKWEGLKENEGLSVKVAEGPVVGLVFVGPDKLISCTLLGSVTHHQLSRTNTDGALELTTTWTRKTQALAKVNAISVAGDRIAIGGIGTNEKGIVEVWKANDV</sequence>
<dbReference type="PANTHER" id="PTHR44666">
    <property type="entry name" value="WD REPEAT-CONTAINING PROTEIN 53"/>
    <property type="match status" value="1"/>
</dbReference>
<dbReference type="SUPFAM" id="SSF50978">
    <property type="entry name" value="WD40 repeat-like"/>
    <property type="match status" value="1"/>
</dbReference>
<reference evidence="3" key="2">
    <citation type="submission" date="2015-01" db="EMBL/GenBank/DDBJ databases">
        <title>Evolutionary Origins and Diversification of the Mycorrhizal Mutualists.</title>
        <authorList>
            <consortium name="DOE Joint Genome Institute"/>
            <consortium name="Mycorrhizal Genomics Consortium"/>
            <person name="Kohler A."/>
            <person name="Kuo A."/>
            <person name="Nagy L.G."/>
            <person name="Floudas D."/>
            <person name="Copeland A."/>
            <person name="Barry K.W."/>
            <person name="Cichocki N."/>
            <person name="Veneault-Fourrey C."/>
            <person name="LaButti K."/>
            <person name="Lindquist E.A."/>
            <person name="Lipzen A."/>
            <person name="Lundell T."/>
            <person name="Morin E."/>
            <person name="Murat C."/>
            <person name="Riley R."/>
            <person name="Ohm R."/>
            <person name="Sun H."/>
            <person name="Tunlid A."/>
            <person name="Henrissat B."/>
            <person name="Grigoriev I.V."/>
            <person name="Hibbett D.S."/>
            <person name="Martin F."/>
        </authorList>
    </citation>
    <scope>NUCLEOTIDE SEQUENCE [LARGE SCALE GENOMIC DNA]</scope>
    <source>
        <strain evidence="3">F 1598</strain>
    </source>
</reference>
<evidence type="ECO:0000313" key="3">
    <source>
        <dbReference type="Proteomes" id="UP000054166"/>
    </source>
</evidence>
<dbReference type="AlphaFoldDB" id="A0A0C3BR12"/>
<dbReference type="InterPro" id="IPR036322">
    <property type="entry name" value="WD40_repeat_dom_sf"/>
</dbReference>
<dbReference type="Proteomes" id="UP000054166">
    <property type="component" value="Unassembled WGS sequence"/>
</dbReference>
<name>A0A0C3BR12_PILCF</name>
<evidence type="ECO:0008006" key="4">
    <source>
        <dbReference type="Google" id="ProtNLM"/>
    </source>
</evidence>
<dbReference type="InterPro" id="IPR042453">
    <property type="entry name" value="WDR53"/>
</dbReference>
<evidence type="ECO:0000313" key="2">
    <source>
        <dbReference type="EMBL" id="KIM79742.1"/>
    </source>
</evidence>
<reference evidence="2 3" key="1">
    <citation type="submission" date="2014-04" db="EMBL/GenBank/DDBJ databases">
        <authorList>
            <consortium name="DOE Joint Genome Institute"/>
            <person name="Kuo A."/>
            <person name="Tarkka M."/>
            <person name="Buscot F."/>
            <person name="Kohler A."/>
            <person name="Nagy L.G."/>
            <person name="Floudas D."/>
            <person name="Copeland A."/>
            <person name="Barry K.W."/>
            <person name="Cichocki N."/>
            <person name="Veneault-Fourrey C."/>
            <person name="LaButti K."/>
            <person name="Lindquist E.A."/>
            <person name="Lipzen A."/>
            <person name="Lundell T."/>
            <person name="Morin E."/>
            <person name="Murat C."/>
            <person name="Sun H."/>
            <person name="Tunlid A."/>
            <person name="Henrissat B."/>
            <person name="Grigoriev I.V."/>
            <person name="Hibbett D.S."/>
            <person name="Martin F."/>
            <person name="Nordberg H.P."/>
            <person name="Cantor M.N."/>
            <person name="Hua S.X."/>
        </authorList>
    </citation>
    <scope>NUCLEOTIDE SEQUENCE [LARGE SCALE GENOMIC DNA]</scope>
    <source>
        <strain evidence="2 3">F 1598</strain>
    </source>
</reference>
<dbReference type="OrthoDB" id="2161379at2759"/>
<dbReference type="PANTHER" id="PTHR44666:SF1">
    <property type="entry name" value="WD REPEAT-CONTAINING PROTEIN 53"/>
    <property type="match status" value="1"/>
</dbReference>
<dbReference type="Gene3D" id="2.130.10.10">
    <property type="entry name" value="YVTN repeat-like/Quinoprotein amine dehydrogenase"/>
    <property type="match status" value="1"/>
</dbReference>
<feature type="region of interest" description="Disordered" evidence="1">
    <location>
        <begin position="264"/>
        <end position="283"/>
    </location>
</feature>
<keyword evidence="3" id="KW-1185">Reference proteome</keyword>
<dbReference type="STRING" id="765440.A0A0C3BR12"/>
<dbReference type="InterPro" id="IPR015943">
    <property type="entry name" value="WD40/YVTN_repeat-like_dom_sf"/>
</dbReference>
<dbReference type="EMBL" id="KN833008">
    <property type="protein sequence ID" value="KIM79742.1"/>
    <property type="molecule type" value="Genomic_DNA"/>
</dbReference>
<dbReference type="HOGENOM" id="CLU_066072_0_0_1"/>
<protein>
    <recommendedName>
        <fullName evidence="4">Anaphase-promoting complex subunit 4 WD40 domain-containing protein</fullName>
    </recommendedName>
</protein>
<proteinExistence type="predicted"/>
<evidence type="ECO:0000256" key="1">
    <source>
        <dbReference type="SAM" id="MobiDB-lite"/>
    </source>
</evidence>
<gene>
    <name evidence="2" type="ORF">PILCRDRAFT_74019</name>
</gene>
<organism evidence="2 3">
    <name type="scientific">Piloderma croceum (strain F 1598)</name>
    <dbReference type="NCBI Taxonomy" id="765440"/>
    <lineage>
        <taxon>Eukaryota</taxon>
        <taxon>Fungi</taxon>
        <taxon>Dikarya</taxon>
        <taxon>Basidiomycota</taxon>
        <taxon>Agaricomycotina</taxon>
        <taxon>Agaricomycetes</taxon>
        <taxon>Agaricomycetidae</taxon>
        <taxon>Atheliales</taxon>
        <taxon>Atheliaceae</taxon>
        <taxon>Piloderma</taxon>
    </lineage>
</organism>
<accession>A0A0C3BR12</accession>